<dbReference type="AlphaFoldDB" id="A0A165Z2W6"/>
<evidence type="ECO:0000313" key="1">
    <source>
        <dbReference type="EMBL" id="KZV78889.1"/>
    </source>
</evidence>
<name>A0A165Z2W6_EXIGL</name>
<dbReference type="GO" id="GO:0016255">
    <property type="term" value="P:attachment of GPI anchor to protein"/>
    <property type="evidence" value="ECO:0007669"/>
    <property type="project" value="InterPro"/>
</dbReference>
<organism evidence="1 2">
    <name type="scientific">Exidia glandulosa HHB12029</name>
    <dbReference type="NCBI Taxonomy" id="1314781"/>
    <lineage>
        <taxon>Eukaryota</taxon>
        <taxon>Fungi</taxon>
        <taxon>Dikarya</taxon>
        <taxon>Basidiomycota</taxon>
        <taxon>Agaricomycotina</taxon>
        <taxon>Agaricomycetes</taxon>
        <taxon>Auriculariales</taxon>
        <taxon>Exidiaceae</taxon>
        <taxon>Exidia</taxon>
    </lineage>
</organism>
<dbReference type="OrthoDB" id="331263at2759"/>
<dbReference type="GO" id="GO:0042765">
    <property type="term" value="C:GPI-anchor transamidase complex"/>
    <property type="evidence" value="ECO:0007669"/>
    <property type="project" value="InterPro"/>
</dbReference>
<dbReference type="EMBL" id="KV426732">
    <property type="protein sequence ID" value="KZV78889.1"/>
    <property type="molecule type" value="Genomic_DNA"/>
</dbReference>
<proteinExistence type="predicted"/>
<sequence length="223" mass="24835">MLHNALAGVFCASLDPLDEDYNTKLVVCVVGTTTSWQERAVIRDLTSLACLHRKADPLRQAPAVLATLLNPHALFSAPLHGLSVQYTQGLLNILSFGTDDPPSHRHAHFAQFVTSSFLFLRHTMSGGAQYAAGLPLQLVNAHNETVRVSYLETLSWSVALYLPLLDIRADEHPRQRLELLERLSYIPPRAPAPATLEPVLRLSPILKVMMRFLLEQLRSRKSS</sequence>
<reference evidence="1 2" key="1">
    <citation type="journal article" date="2016" name="Mol. Biol. Evol.">
        <title>Comparative Genomics of Early-Diverging Mushroom-Forming Fungi Provides Insights into the Origins of Lignocellulose Decay Capabilities.</title>
        <authorList>
            <person name="Nagy L.G."/>
            <person name="Riley R."/>
            <person name="Tritt A."/>
            <person name="Adam C."/>
            <person name="Daum C."/>
            <person name="Floudas D."/>
            <person name="Sun H."/>
            <person name="Yadav J.S."/>
            <person name="Pangilinan J."/>
            <person name="Larsson K.H."/>
            <person name="Matsuura K."/>
            <person name="Barry K."/>
            <person name="Labutti K."/>
            <person name="Kuo R."/>
            <person name="Ohm R.A."/>
            <person name="Bhattacharya S.S."/>
            <person name="Shirouzu T."/>
            <person name="Yoshinaga Y."/>
            <person name="Martin F.M."/>
            <person name="Grigoriev I.V."/>
            <person name="Hibbett D.S."/>
        </authorList>
    </citation>
    <scope>NUCLEOTIDE SEQUENCE [LARGE SCALE GENOMIC DNA]</scope>
    <source>
        <strain evidence="1 2">HHB12029</strain>
    </source>
</reference>
<keyword evidence="2" id="KW-1185">Reference proteome</keyword>
<dbReference type="InParanoid" id="A0A165Z2W6"/>
<accession>A0A165Z2W6</accession>
<gene>
    <name evidence="1" type="ORF">EXIGLDRAFT_783115</name>
</gene>
<evidence type="ECO:0000313" key="2">
    <source>
        <dbReference type="Proteomes" id="UP000077266"/>
    </source>
</evidence>
<protein>
    <submittedName>
        <fullName evidence="1">Uncharacterized protein</fullName>
    </submittedName>
</protein>
<dbReference type="Pfam" id="PF04113">
    <property type="entry name" value="Gpi16"/>
    <property type="match status" value="1"/>
</dbReference>
<dbReference type="Proteomes" id="UP000077266">
    <property type="component" value="Unassembled WGS sequence"/>
</dbReference>
<dbReference type="InterPro" id="IPR007245">
    <property type="entry name" value="PIG-T"/>
</dbReference>